<dbReference type="EMBL" id="BAAAQD010000021">
    <property type="protein sequence ID" value="GAA1550302.1"/>
    <property type="molecule type" value="Genomic_DNA"/>
</dbReference>
<evidence type="ECO:0000313" key="2">
    <source>
        <dbReference type="EMBL" id="GAA1550302.1"/>
    </source>
</evidence>
<gene>
    <name evidence="2" type="ORF">GCM10009827_083690</name>
</gene>
<sequence length="253" mass="28477">MATIEDLVRLVLPPAEPVDADADWAAVEAELGLPLPADYKALVGRYGHGEFHEIGLLTPANLIARARELLPAFGPSRERFPEYYPHLLYPEPGGLLEWGSHPAGHQLCWDTANGWTMALVSEDGEAYRYDLDLTGLLHAYFSGEREFEPLLEAPPVPWFESWVARRTVTVRFGEAGLPFEERLRILRELLAPTEYRHVYSDWAVRFKAVGRDWLVTYQDGSTHQLDIACRPDGFEEARAFVTVAARAMGCAVR</sequence>
<dbReference type="RefSeq" id="WP_344509239.1">
    <property type="nucleotide sequence ID" value="NZ_BAAAQD010000021.1"/>
</dbReference>
<evidence type="ECO:0000313" key="3">
    <source>
        <dbReference type="Proteomes" id="UP001501470"/>
    </source>
</evidence>
<reference evidence="3" key="1">
    <citation type="journal article" date="2019" name="Int. J. Syst. Evol. Microbiol.">
        <title>The Global Catalogue of Microorganisms (GCM) 10K type strain sequencing project: providing services to taxonomists for standard genome sequencing and annotation.</title>
        <authorList>
            <consortium name="The Broad Institute Genomics Platform"/>
            <consortium name="The Broad Institute Genome Sequencing Center for Infectious Disease"/>
            <person name="Wu L."/>
            <person name="Ma J."/>
        </authorList>
    </citation>
    <scope>NUCLEOTIDE SEQUENCE [LARGE SCALE GENOMIC DNA]</scope>
    <source>
        <strain evidence="3">JCM 15933</strain>
    </source>
</reference>
<protein>
    <recommendedName>
        <fullName evidence="1">Knr4/Smi1-like domain-containing protein</fullName>
    </recommendedName>
</protein>
<comment type="caution">
    <text evidence="2">The sequence shown here is derived from an EMBL/GenBank/DDBJ whole genome shotgun (WGS) entry which is preliminary data.</text>
</comment>
<name>A0ABP4MY70_9ACTN</name>
<proteinExistence type="predicted"/>
<feature type="domain" description="Knr4/Smi1-like" evidence="1">
    <location>
        <begin position="17"/>
        <end position="165"/>
    </location>
</feature>
<dbReference type="InterPro" id="IPR037883">
    <property type="entry name" value="Knr4/Smi1-like_sf"/>
</dbReference>
<dbReference type="Proteomes" id="UP001501470">
    <property type="component" value="Unassembled WGS sequence"/>
</dbReference>
<dbReference type="SUPFAM" id="SSF160631">
    <property type="entry name" value="SMI1/KNR4-like"/>
    <property type="match status" value="1"/>
</dbReference>
<accession>A0ABP4MY70</accession>
<dbReference type="SMART" id="SM00860">
    <property type="entry name" value="SMI1_KNR4"/>
    <property type="match status" value="1"/>
</dbReference>
<evidence type="ECO:0000259" key="1">
    <source>
        <dbReference type="SMART" id="SM00860"/>
    </source>
</evidence>
<organism evidence="2 3">
    <name type="scientific">Dactylosporangium maewongense</name>
    <dbReference type="NCBI Taxonomy" id="634393"/>
    <lineage>
        <taxon>Bacteria</taxon>
        <taxon>Bacillati</taxon>
        <taxon>Actinomycetota</taxon>
        <taxon>Actinomycetes</taxon>
        <taxon>Micromonosporales</taxon>
        <taxon>Micromonosporaceae</taxon>
        <taxon>Dactylosporangium</taxon>
    </lineage>
</organism>
<dbReference type="InterPro" id="IPR018958">
    <property type="entry name" value="Knr4/Smi1-like_dom"/>
</dbReference>
<keyword evidence="3" id="KW-1185">Reference proteome</keyword>